<dbReference type="InterPro" id="IPR050707">
    <property type="entry name" value="HTH_MetabolicPath_Reg"/>
</dbReference>
<dbReference type="Gene3D" id="3.30.450.40">
    <property type="match status" value="1"/>
</dbReference>
<dbReference type="InterPro" id="IPR005471">
    <property type="entry name" value="Tscrpt_reg_IclR_N"/>
</dbReference>
<dbReference type="InterPro" id="IPR036388">
    <property type="entry name" value="WH-like_DNA-bd_sf"/>
</dbReference>
<dbReference type="Pfam" id="PF09339">
    <property type="entry name" value="HTH_IclR"/>
    <property type="match status" value="1"/>
</dbReference>
<organism evidence="6 7">
    <name type="scientific">Roseivivax jejudonensis</name>
    <dbReference type="NCBI Taxonomy" id="1529041"/>
    <lineage>
        <taxon>Bacteria</taxon>
        <taxon>Pseudomonadati</taxon>
        <taxon>Pseudomonadota</taxon>
        <taxon>Alphaproteobacteria</taxon>
        <taxon>Rhodobacterales</taxon>
        <taxon>Roseobacteraceae</taxon>
        <taxon>Roseivivax</taxon>
    </lineage>
</organism>
<dbReference type="RefSeq" id="WP_085793361.1">
    <property type="nucleotide sequence ID" value="NZ_FWFK01000008.1"/>
</dbReference>
<feature type="domain" description="HTH iclR-type" evidence="4">
    <location>
        <begin position="11"/>
        <end position="72"/>
    </location>
</feature>
<keyword evidence="2 6" id="KW-0238">DNA-binding</keyword>
<keyword evidence="7" id="KW-1185">Reference proteome</keyword>
<evidence type="ECO:0000313" key="7">
    <source>
        <dbReference type="Proteomes" id="UP000193570"/>
    </source>
</evidence>
<dbReference type="PROSITE" id="PS51077">
    <property type="entry name" value="HTH_ICLR"/>
    <property type="match status" value="1"/>
</dbReference>
<reference evidence="6 7" key="1">
    <citation type="submission" date="2017-03" db="EMBL/GenBank/DDBJ databases">
        <authorList>
            <person name="Afonso C.L."/>
            <person name="Miller P.J."/>
            <person name="Scott M.A."/>
            <person name="Spackman E."/>
            <person name="Goraichik I."/>
            <person name="Dimitrov K.M."/>
            <person name="Suarez D.L."/>
            <person name="Swayne D.E."/>
        </authorList>
    </citation>
    <scope>NUCLEOTIDE SEQUENCE [LARGE SCALE GENOMIC DNA]</scope>
    <source>
        <strain evidence="6 7">CECT 8625</strain>
    </source>
</reference>
<accession>A0A1X7A5K2</accession>
<dbReference type="PANTHER" id="PTHR30136">
    <property type="entry name" value="HELIX-TURN-HELIX TRANSCRIPTIONAL REGULATOR, ICLR FAMILY"/>
    <property type="match status" value="1"/>
</dbReference>
<name>A0A1X7A5K2_9RHOB</name>
<dbReference type="GO" id="GO:0045892">
    <property type="term" value="P:negative regulation of DNA-templated transcription"/>
    <property type="evidence" value="ECO:0007669"/>
    <property type="project" value="TreeGrafter"/>
</dbReference>
<dbReference type="EMBL" id="FWFK01000008">
    <property type="protein sequence ID" value="SLN70914.1"/>
    <property type="molecule type" value="Genomic_DNA"/>
</dbReference>
<dbReference type="PANTHER" id="PTHR30136:SF23">
    <property type="entry name" value="DNA-BINDING TRANSCRIPTIONAL ACTIVATOR MHPR"/>
    <property type="match status" value="1"/>
</dbReference>
<dbReference type="InterPro" id="IPR036390">
    <property type="entry name" value="WH_DNA-bd_sf"/>
</dbReference>
<evidence type="ECO:0000256" key="1">
    <source>
        <dbReference type="ARBA" id="ARBA00023015"/>
    </source>
</evidence>
<proteinExistence type="predicted"/>
<dbReference type="SMART" id="SM00346">
    <property type="entry name" value="HTH_ICLR"/>
    <property type="match status" value="1"/>
</dbReference>
<dbReference type="InterPro" id="IPR014757">
    <property type="entry name" value="Tscrpt_reg_IclR_C"/>
</dbReference>
<evidence type="ECO:0000256" key="3">
    <source>
        <dbReference type="ARBA" id="ARBA00023163"/>
    </source>
</evidence>
<feature type="domain" description="IclR-ED" evidence="5">
    <location>
        <begin position="73"/>
        <end position="248"/>
    </location>
</feature>
<evidence type="ECO:0000313" key="6">
    <source>
        <dbReference type="EMBL" id="SLN70914.1"/>
    </source>
</evidence>
<dbReference type="Proteomes" id="UP000193570">
    <property type="component" value="Unassembled WGS sequence"/>
</dbReference>
<dbReference type="GO" id="GO:0003700">
    <property type="term" value="F:DNA-binding transcription factor activity"/>
    <property type="evidence" value="ECO:0007669"/>
    <property type="project" value="TreeGrafter"/>
</dbReference>
<keyword evidence="1" id="KW-0805">Transcription regulation</keyword>
<dbReference type="PROSITE" id="PS51078">
    <property type="entry name" value="ICLR_ED"/>
    <property type="match status" value="1"/>
</dbReference>
<protein>
    <submittedName>
        <fullName evidence="6">DNA-binding transcriptional activator MhpR</fullName>
    </submittedName>
</protein>
<dbReference type="SUPFAM" id="SSF46785">
    <property type="entry name" value="Winged helix' DNA-binding domain"/>
    <property type="match status" value="1"/>
</dbReference>
<evidence type="ECO:0000259" key="5">
    <source>
        <dbReference type="PROSITE" id="PS51078"/>
    </source>
</evidence>
<dbReference type="OrthoDB" id="6057486at2"/>
<dbReference type="InterPro" id="IPR029016">
    <property type="entry name" value="GAF-like_dom_sf"/>
</dbReference>
<keyword evidence="3" id="KW-0804">Transcription</keyword>
<dbReference type="AlphaFoldDB" id="A0A1X7A5K2"/>
<evidence type="ECO:0000259" key="4">
    <source>
        <dbReference type="PROSITE" id="PS51077"/>
    </source>
</evidence>
<sequence>MKQTQPDDPPGGALARGLRLLVALNDVETATISSLVDETSLAKPTLIRLLHTLVEQGYAQHDEETMTYAVTPKVASLSRALVGRGAAGARTQEVLDRLADDTKWPTEWLARDGGSMVVQGNNRERAPIRLKLFERRRFPLLTSASGLAQLAGLPLEEADALIESHATEPAMLAKTRSAVVEARKRGYATRLLRELGPNMIVAAVPIPDEGGALALIHFDDVVDDKTFRTTLLPRLQDAAHAMGKALAGHDQ</sequence>
<dbReference type="GO" id="GO:0003677">
    <property type="term" value="F:DNA binding"/>
    <property type="evidence" value="ECO:0007669"/>
    <property type="project" value="UniProtKB-KW"/>
</dbReference>
<dbReference type="Gene3D" id="1.10.10.10">
    <property type="entry name" value="Winged helix-like DNA-binding domain superfamily/Winged helix DNA-binding domain"/>
    <property type="match status" value="1"/>
</dbReference>
<dbReference type="SUPFAM" id="SSF55781">
    <property type="entry name" value="GAF domain-like"/>
    <property type="match status" value="1"/>
</dbReference>
<gene>
    <name evidence="6" type="ORF">ROJ8625_03689</name>
</gene>
<evidence type="ECO:0000256" key="2">
    <source>
        <dbReference type="ARBA" id="ARBA00023125"/>
    </source>
</evidence>